<reference evidence="2" key="1">
    <citation type="submission" date="2021-06" db="EMBL/GenBank/DDBJ databases">
        <authorList>
            <person name="Hodson N. C."/>
            <person name="Mongue J. A."/>
            <person name="Jaron S. K."/>
        </authorList>
    </citation>
    <scope>NUCLEOTIDE SEQUENCE</scope>
</reference>
<evidence type="ECO:0000313" key="2">
    <source>
        <dbReference type="EMBL" id="CAG7721133.1"/>
    </source>
</evidence>
<sequence>MRERERARPGSRRIKPPPILPRLNSTRTFQSIQPPTTVTPASTTIASTYIPCTPSMKTTLAISLQPFPGVIRHHYFPMTSPKIYTLALMTYVMTNDGCTGP</sequence>
<name>A0A8J2K867_9HEXA</name>
<evidence type="ECO:0000256" key="1">
    <source>
        <dbReference type="SAM" id="MobiDB-lite"/>
    </source>
</evidence>
<feature type="compositionally biased region" description="Polar residues" evidence="1">
    <location>
        <begin position="24"/>
        <end position="38"/>
    </location>
</feature>
<protein>
    <submittedName>
        <fullName evidence="2">Uncharacterized protein</fullName>
    </submittedName>
</protein>
<comment type="caution">
    <text evidence="2">The sequence shown here is derived from an EMBL/GenBank/DDBJ whole genome shotgun (WGS) entry which is preliminary data.</text>
</comment>
<dbReference type="EMBL" id="CAJVCH010076950">
    <property type="protein sequence ID" value="CAG7721133.1"/>
    <property type="molecule type" value="Genomic_DNA"/>
</dbReference>
<keyword evidence="3" id="KW-1185">Reference proteome</keyword>
<accession>A0A8J2K867</accession>
<organism evidence="2 3">
    <name type="scientific">Allacma fusca</name>
    <dbReference type="NCBI Taxonomy" id="39272"/>
    <lineage>
        <taxon>Eukaryota</taxon>
        <taxon>Metazoa</taxon>
        <taxon>Ecdysozoa</taxon>
        <taxon>Arthropoda</taxon>
        <taxon>Hexapoda</taxon>
        <taxon>Collembola</taxon>
        <taxon>Symphypleona</taxon>
        <taxon>Sminthuridae</taxon>
        <taxon>Allacma</taxon>
    </lineage>
</organism>
<proteinExistence type="predicted"/>
<feature type="region of interest" description="Disordered" evidence="1">
    <location>
        <begin position="1"/>
        <end position="38"/>
    </location>
</feature>
<dbReference type="Proteomes" id="UP000708208">
    <property type="component" value="Unassembled WGS sequence"/>
</dbReference>
<evidence type="ECO:0000313" key="3">
    <source>
        <dbReference type="Proteomes" id="UP000708208"/>
    </source>
</evidence>
<dbReference type="AlphaFoldDB" id="A0A8J2K867"/>
<gene>
    <name evidence="2" type="ORF">AFUS01_LOCUS10373</name>
</gene>